<dbReference type="NCBIfam" id="TIGR04274">
    <property type="entry name" value="hypoxanDNAglyco"/>
    <property type="match status" value="1"/>
</dbReference>
<dbReference type="GO" id="GO:0033958">
    <property type="term" value="F:DNA-deoxyinosine glycosylase activity"/>
    <property type="evidence" value="ECO:0007669"/>
    <property type="project" value="UniProtKB-EC"/>
</dbReference>
<sequence>MTLKQSFPPVVDAYVRVLILGSLPGEKSLAAQRYYANPQNQFWRLLSGALAEDFVALEYQARLARLLSRHAGLWDVVATARREGSTDAALRDVSANDLTALAASLPDLRAIAFNGGAAHRHGLKQLGAAAERYAILALPSSSAMHTTGLAAKLPAWQAIATYLT</sequence>
<dbReference type="EC" id="3.2.2.15" evidence="2"/>
<dbReference type="RefSeq" id="WP_304560480.1">
    <property type="nucleotide sequence ID" value="NZ_JAUQSZ010000003.1"/>
</dbReference>
<keyword evidence="2" id="KW-0378">Hydrolase</keyword>
<dbReference type="InterPro" id="IPR005122">
    <property type="entry name" value="Uracil-DNA_glycosylase-like"/>
</dbReference>
<keyword evidence="3" id="KW-1185">Reference proteome</keyword>
<dbReference type="SMART" id="SM00987">
    <property type="entry name" value="UreE_C"/>
    <property type="match status" value="1"/>
</dbReference>
<dbReference type="InterPro" id="IPR036895">
    <property type="entry name" value="Uracil-DNA_glycosylase-like_sf"/>
</dbReference>
<organism evidence="2 3">
    <name type="scientific">Sphingomonas immobilis</name>
    <dbReference type="NCBI Taxonomy" id="3063997"/>
    <lineage>
        <taxon>Bacteria</taxon>
        <taxon>Pseudomonadati</taxon>
        <taxon>Pseudomonadota</taxon>
        <taxon>Alphaproteobacteria</taxon>
        <taxon>Sphingomonadales</taxon>
        <taxon>Sphingomonadaceae</taxon>
        <taxon>Sphingomonas</taxon>
    </lineage>
</organism>
<feature type="domain" description="Uracil-DNA glycosylase-like" evidence="1">
    <location>
        <begin position="8"/>
        <end position="160"/>
    </location>
</feature>
<evidence type="ECO:0000313" key="2">
    <source>
        <dbReference type="EMBL" id="MDO7842029.1"/>
    </source>
</evidence>
<evidence type="ECO:0000313" key="3">
    <source>
        <dbReference type="Proteomes" id="UP001176468"/>
    </source>
</evidence>
<dbReference type="CDD" id="cd10032">
    <property type="entry name" value="UDG-F6_HDG"/>
    <property type="match status" value="1"/>
</dbReference>
<proteinExistence type="predicted"/>
<dbReference type="Proteomes" id="UP001176468">
    <property type="component" value="Unassembled WGS sequence"/>
</dbReference>
<reference evidence="2" key="1">
    <citation type="submission" date="2023-07" db="EMBL/GenBank/DDBJ databases">
        <authorList>
            <person name="Kim M.K."/>
        </authorList>
    </citation>
    <scope>NUCLEOTIDE SEQUENCE</scope>
    <source>
        <strain evidence="2">CA1-15</strain>
    </source>
</reference>
<name>A0ABT8ZY23_9SPHN</name>
<gene>
    <name evidence="2" type="ORF">Q5H94_06810</name>
</gene>
<dbReference type="InterPro" id="IPR026353">
    <property type="entry name" value="Hypoxan-DNA_Glyclase"/>
</dbReference>
<protein>
    <submittedName>
        <fullName evidence="2">DNA-deoxyinosine glycosylase</fullName>
        <ecNumber evidence="2">3.2.2.15</ecNumber>
    </submittedName>
</protein>
<dbReference type="SUPFAM" id="SSF52141">
    <property type="entry name" value="Uracil-DNA glycosylase-like"/>
    <property type="match status" value="1"/>
</dbReference>
<keyword evidence="2" id="KW-0326">Glycosidase</keyword>
<dbReference type="Gene3D" id="3.40.470.10">
    <property type="entry name" value="Uracil-DNA glycosylase-like domain"/>
    <property type="match status" value="1"/>
</dbReference>
<evidence type="ECO:0000259" key="1">
    <source>
        <dbReference type="SMART" id="SM00986"/>
    </source>
</evidence>
<dbReference type="EMBL" id="JAUQSZ010000003">
    <property type="protein sequence ID" value="MDO7842029.1"/>
    <property type="molecule type" value="Genomic_DNA"/>
</dbReference>
<dbReference type="Pfam" id="PF03167">
    <property type="entry name" value="UDG"/>
    <property type="match status" value="1"/>
</dbReference>
<comment type="caution">
    <text evidence="2">The sequence shown here is derived from an EMBL/GenBank/DDBJ whole genome shotgun (WGS) entry which is preliminary data.</text>
</comment>
<accession>A0ABT8ZY23</accession>
<dbReference type="SMART" id="SM00986">
    <property type="entry name" value="UDG"/>
    <property type="match status" value="1"/>
</dbReference>